<feature type="transmembrane region" description="Helical" evidence="1">
    <location>
        <begin position="6"/>
        <end position="28"/>
    </location>
</feature>
<dbReference type="AlphaFoldDB" id="A0A418JHB7"/>
<name>A0A418JHB7_STAHY</name>
<reference evidence="3 4" key="1">
    <citation type="journal article" date="2016" name="Front. Microbiol.">
        <title>Comprehensive Phylogenetic Analysis of Bovine Non-aureus Staphylococci Species Based on Whole-Genome Sequencing.</title>
        <authorList>
            <person name="Naushad S."/>
            <person name="Barkema H.W."/>
            <person name="Luby C."/>
            <person name="Condas L.A."/>
            <person name="Nobrega D.B."/>
            <person name="Carson D.A."/>
            <person name="De Buck J."/>
        </authorList>
    </citation>
    <scope>NUCLEOTIDE SEQUENCE [LARGE SCALE GENOMIC DNA]</scope>
    <source>
        <strain evidence="3 4">SNUC 5959</strain>
    </source>
</reference>
<feature type="domain" description="DUF2231" evidence="2">
    <location>
        <begin position="2"/>
        <end position="136"/>
    </location>
</feature>
<evidence type="ECO:0000256" key="1">
    <source>
        <dbReference type="SAM" id="Phobius"/>
    </source>
</evidence>
<feature type="transmembrane region" description="Helical" evidence="1">
    <location>
        <begin position="81"/>
        <end position="102"/>
    </location>
</feature>
<feature type="transmembrane region" description="Helical" evidence="1">
    <location>
        <begin position="35"/>
        <end position="54"/>
    </location>
</feature>
<evidence type="ECO:0000313" key="3">
    <source>
        <dbReference type="EMBL" id="RIO44292.1"/>
    </source>
</evidence>
<keyword evidence="1" id="KW-1133">Transmembrane helix</keyword>
<dbReference type="STRING" id="1284.SHYC_01915"/>
<dbReference type="Proteomes" id="UP000285625">
    <property type="component" value="Unassembled WGS sequence"/>
</dbReference>
<organism evidence="3 4">
    <name type="scientific">Staphylococcus hyicus</name>
    <dbReference type="NCBI Taxonomy" id="1284"/>
    <lineage>
        <taxon>Bacteria</taxon>
        <taxon>Bacillati</taxon>
        <taxon>Bacillota</taxon>
        <taxon>Bacilli</taxon>
        <taxon>Bacillales</taxon>
        <taxon>Staphylococcaceae</taxon>
        <taxon>Staphylococcus</taxon>
    </lineage>
</organism>
<keyword evidence="1" id="KW-0472">Membrane</keyword>
<sequence length="138" mass="15212">MPLHPLFVHFPIALLSFATLIALLNVILKKKDLSFSLALLFIFGMLSGVMSYLLGDSGEEYAMQHFNPQHVEILVHLHETFAMLSLIAYGLATVIHLGGMWFKAYATYSKWGVLIFTIIGFGLLIVAGHLGASITYGN</sequence>
<evidence type="ECO:0000259" key="2">
    <source>
        <dbReference type="Pfam" id="PF09990"/>
    </source>
</evidence>
<dbReference type="EMBL" id="QXVO01000031">
    <property type="protein sequence ID" value="RIO44292.1"/>
    <property type="molecule type" value="Genomic_DNA"/>
</dbReference>
<accession>A0A418JHB7</accession>
<gene>
    <name evidence="3" type="ORF">BUZ57_09570</name>
</gene>
<dbReference type="InterPro" id="IPR019251">
    <property type="entry name" value="DUF2231_TM"/>
</dbReference>
<keyword evidence="1" id="KW-0812">Transmembrane</keyword>
<proteinExistence type="predicted"/>
<feature type="transmembrane region" description="Helical" evidence="1">
    <location>
        <begin position="114"/>
        <end position="136"/>
    </location>
</feature>
<dbReference type="Pfam" id="PF09990">
    <property type="entry name" value="DUF2231"/>
    <property type="match status" value="1"/>
</dbReference>
<dbReference type="RefSeq" id="WP_119635701.1">
    <property type="nucleotide sequence ID" value="NZ_JAUBYY010000003.1"/>
</dbReference>
<comment type="caution">
    <text evidence="3">The sequence shown here is derived from an EMBL/GenBank/DDBJ whole genome shotgun (WGS) entry which is preliminary data.</text>
</comment>
<protein>
    <recommendedName>
        <fullName evidence="2">DUF2231 domain-containing protein</fullName>
    </recommendedName>
</protein>
<evidence type="ECO:0000313" key="4">
    <source>
        <dbReference type="Proteomes" id="UP000285625"/>
    </source>
</evidence>